<dbReference type="AlphaFoldDB" id="A0AAD8TNP5"/>
<reference evidence="4" key="1">
    <citation type="submission" date="2023-07" db="EMBL/GenBank/DDBJ databases">
        <title>A chromosome-level genome assembly of Lolium multiflorum.</title>
        <authorList>
            <person name="Chen Y."/>
            <person name="Copetti D."/>
            <person name="Kolliker R."/>
            <person name="Studer B."/>
        </authorList>
    </citation>
    <scope>NUCLEOTIDE SEQUENCE</scope>
    <source>
        <strain evidence="4">02402/16</strain>
        <tissue evidence="4">Leaf</tissue>
    </source>
</reference>
<dbReference type="GO" id="GO:0000027">
    <property type="term" value="P:ribosomal large subunit assembly"/>
    <property type="evidence" value="ECO:0007669"/>
    <property type="project" value="TreeGrafter"/>
</dbReference>
<dbReference type="PRINTS" id="PR00058">
    <property type="entry name" value="RIBOSOMALL5"/>
</dbReference>
<protein>
    <recommendedName>
        <fullName evidence="6">60S ribosomal protein L5</fullName>
    </recommendedName>
</protein>
<dbReference type="PANTHER" id="PTHR23410:SF12">
    <property type="entry name" value="LARGE RIBOSOMAL SUBUNIT PROTEIN UL18"/>
    <property type="match status" value="1"/>
</dbReference>
<keyword evidence="5" id="KW-1185">Reference proteome</keyword>
<keyword evidence="2" id="KW-0689">Ribosomal protein</keyword>
<evidence type="ECO:0000313" key="5">
    <source>
        <dbReference type="Proteomes" id="UP001231189"/>
    </source>
</evidence>
<organism evidence="4 5">
    <name type="scientific">Lolium multiflorum</name>
    <name type="common">Italian ryegrass</name>
    <name type="synonym">Lolium perenne subsp. multiflorum</name>
    <dbReference type="NCBI Taxonomy" id="4521"/>
    <lineage>
        <taxon>Eukaryota</taxon>
        <taxon>Viridiplantae</taxon>
        <taxon>Streptophyta</taxon>
        <taxon>Embryophyta</taxon>
        <taxon>Tracheophyta</taxon>
        <taxon>Spermatophyta</taxon>
        <taxon>Magnoliopsida</taxon>
        <taxon>Liliopsida</taxon>
        <taxon>Poales</taxon>
        <taxon>Poaceae</taxon>
        <taxon>BOP clade</taxon>
        <taxon>Pooideae</taxon>
        <taxon>Poodae</taxon>
        <taxon>Poeae</taxon>
        <taxon>Poeae Chloroplast Group 2 (Poeae type)</taxon>
        <taxon>Loliodinae</taxon>
        <taxon>Loliinae</taxon>
        <taxon>Lolium</taxon>
    </lineage>
</organism>
<dbReference type="PANTHER" id="PTHR23410">
    <property type="entry name" value="RIBOSOMAL PROTEIN L5-RELATED"/>
    <property type="match status" value="1"/>
</dbReference>
<sequence length="124" mass="14373">MVRQRLLRWFPASLPAPPTSSWWQTPWTCCAPAGEALDGGLDIPYIDERFAGFKKDDKLLDAVVHRKYIYGKHVADYLRALAEEEPEKYQSHFSEYIKRGIEDDGLEVMYKKVHGAIPCRYILQ</sequence>
<evidence type="ECO:0000313" key="4">
    <source>
        <dbReference type="EMBL" id="KAK1686529.1"/>
    </source>
</evidence>
<comment type="similarity">
    <text evidence="1">Belongs to the universal ribosomal protein uL18 family.</text>
</comment>
<dbReference type="EMBL" id="JAUUTY010000002">
    <property type="protein sequence ID" value="KAK1686529.1"/>
    <property type="molecule type" value="Genomic_DNA"/>
</dbReference>
<keyword evidence="3" id="KW-0687">Ribonucleoprotein</keyword>
<dbReference type="GO" id="GO:0003735">
    <property type="term" value="F:structural constituent of ribosome"/>
    <property type="evidence" value="ECO:0007669"/>
    <property type="project" value="InterPro"/>
</dbReference>
<name>A0AAD8TNP5_LOLMU</name>
<evidence type="ECO:0000256" key="2">
    <source>
        <dbReference type="ARBA" id="ARBA00022980"/>
    </source>
</evidence>
<proteinExistence type="inferred from homology"/>
<dbReference type="GO" id="GO:0008097">
    <property type="term" value="F:5S rRNA binding"/>
    <property type="evidence" value="ECO:0007669"/>
    <property type="project" value="InterPro"/>
</dbReference>
<evidence type="ECO:0008006" key="6">
    <source>
        <dbReference type="Google" id="ProtNLM"/>
    </source>
</evidence>
<dbReference type="Gene3D" id="3.30.420.100">
    <property type="match status" value="1"/>
</dbReference>
<evidence type="ECO:0000256" key="1">
    <source>
        <dbReference type="ARBA" id="ARBA00007116"/>
    </source>
</evidence>
<dbReference type="SUPFAM" id="SSF53137">
    <property type="entry name" value="Translational machinery components"/>
    <property type="match status" value="1"/>
</dbReference>
<dbReference type="Proteomes" id="UP001231189">
    <property type="component" value="Unassembled WGS sequence"/>
</dbReference>
<comment type="caution">
    <text evidence="4">The sequence shown here is derived from an EMBL/GenBank/DDBJ whole genome shotgun (WGS) entry which is preliminary data.</text>
</comment>
<dbReference type="InterPro" id="IPR005485">
    <property type="entry name" value="Rbsml_uL18_euk_arch"/>
</dbReference>
<dbReference type="GO" id="GO:0022625">
    <property type="term" value="C:cytosolic large ribosomal subunit"/>
    <property type="evidence" value="ECO:0007669"/>
    <property type="project" value="TreeGrafter"/>
</dbReference>
<gene>
    <name evidence="4" type="ORF">QYE76_047377</name>
</gene>
<dbReference type="GO" id="GO:0006412">
    <property type="term" value="P:translation"/>
    <property type="evidence" value="ECO:0007669"/>
    <property type="project" value="InterPro"/>
</dbReference>
<accession>A0AAD8TNP5</accession>
<evidence type="ECO:0000256" key="3">
    <source>
        <dbReference type="ARBA" id="ARBA00023274"/>
    </source>
</evidence>